<dbReference type="PROSITE" id="PS50977">
    <property type="entry name" value="HTH_TETR_2"/>
    <property type="match status" value="1"/>
</dbReference>
<dbReference type="SUPFAM" id="SSF46689">
    <property type="entry name" value="Homeodomain-like"/>
    <property type="match status" value="1"/>
</dbReference>
<dbReference type="AlphaFoldDB" id="A0A174ZF58"/>
<evidence type="ECO:0000256" key="1">
    <source>
        <dbReference type="ARBA" id="ARBA00023125"/>
    </source>
</evidence>
<accession>A0A174ZF58</accession>
<dbReference type="InterPro" id="IPR039532">
    <property type="entry name" value="TetR_C_Firmicutes"/>
</dbReference>
<dbReference type="OrthoDB" id="9810250at2"/>
<keyword evidence="4" id="KW-0808">Transferase</keyword>
<dbReference type="PANTHER" id="PTHR43479:SF7">
    <property type="entry name" value="TETR-FAMILY TRANSCRIPTIONAL REGULATOR"/>
    <property type="match status" value="1"/>
</dbReference>
<dbReference type="Pfam" id="PF14278">
    <property type="entry name" value="TetR_C_8"/>
    <property type="match status" value="1"/>
</dbReference>
<feature type="DNA-binding region" description="H-T-H motif" evidence="2">
    <location>
        <begin position="26"/>
        <end position="45"/>
    </location>
</feature>
<dbReference type="InterPro" id="IPR009057">
    <property type="entry name" value="Homeodomain-like_sf"/>
</dbReference>
<dbReference type="GO" id="GO:0003677">
    <property type="term" value="F:DNA binding"/>
    <property type="evidence" value="ECO:0007669"/>
    <property type="project" value="UniProtKB-UniRule"/>
</dbReference>
<evidence type="ECO:0000256" key="2">
    <source>
        <dbReference type="PROSITE-ProRule" id="PRU00335"/>
    </source>
</evidence>
<protein>
    <submittedName>
        <fullName evidence="4">Probable dihydroxyacetone kinase regulator</fullName>
    </submittedName>
</protein>
<proteinExistence type="predicted"/>
<reference evidence="4 5" key="1">
    <citation type="submission" date="2015-09" db="EMBL/GenBank/DDBJ databases">
        <authorList>
            <consortium name="Pathogen Informatics"/>
        </authorList>
    </citation>
    <scope>NUCLEOTIDE SEQUENCE [LARGE SCALE GENOMIC DNA]</scope>
    <source>
        <strain evidence="4 5">2789STDY5834928</strain>
    </source>
</reference>
<evidence type="ECO:0000313" key="4">
    <source>
        <dbReference type="EMBL" id="CUQ83539.1"/>
    </source>
</evidence>
<dbReference type="GO" id="GO:0016301">
    <property type="term" value="F:kinase activity"/>
    <property type="evidence" value="ECO:0007669"/>
    <property type="project" value="UniProtKB-KW"/>
</dbReference>
<dbReference type="EMBL" id="CZBY01000004">
    <property type="protein sequence ID" value="CUQ83539.1"/>
    <property type="molecule type" value="Genomic_DNA"/>
</dbReference>
<dbReference type="Gene3D" id="1.10.357.10">
    <property type="entry name" value="Tetracycline Repressor, domain 2"/>
    <property type="match status" value="1"/>
</dbReference>
<dbReference type="InterPro" id="IPR001647">
    <property type="entry name" value="HTH_TetR"/>
</dbReference>
<name>A0A174ZF58_9FIRM</name>
<dbReference type="PANTHER" id="PTHR43479">
    <property type="entry name" value="ACREF/ENVCD OPERON REPRESSOR-RELATED"/>
    <property type="match status" value="1"/>
</dbReference>
<evidence type="ECO:0000313" key="5">
    <source>
        <dbReference type="Proteomes" id="UP000095662"/>
    </source>
</evidence>
<dbReference type="InterPro" id="IPR050624">
    <property type="entry name" value="HTH-type_Tx_Regulator"/>
</dbReference>
<feature type="domain" description="HTH tetR-type" evidence="3">
    <location>
        <begin position="3"/>
        <end position="63"/>
    </location>
</feature>
<gene>
    <name evidence="4" type="ORF">ERS852540_00707</name>
</gene>
<sequence>MSELTKRAIQESFKKLLSNQPLDKITVKNITDDCGVNRNTFYYHYSDIYQLLEEIFLTEAQKSVEKMEVGQSWEEGLKTGLCFVKENKKLIYHVYNSLHRETIERYLYSVSLDFAGKFIDNVSKTLKLSVSDDDKKFIASFYKYAIVGIVLDWLEGGMKNDPDELIERMSKLLSGTLKTVLENAVKK</sequence>
<dbReference type="Proteomes" id="UP000095662">
    <property type="component" value="Unassembled WGS sequence"/>
</dbReference>
<dbReference type="STRING" id="39492.ERS852540_00707"/>
<dbReference type="Pfam" id="PF00440">
    <property type="entry name" value="TetR_N"/>
    <property type="match status" value="1"/>
</dbReference>
<evidence type="ECO:0000259" key="3">
    <source>
        <dbReference type="PROSITE" id="PS50977"/>
    </source>
</evidence>
<keyword evidence="4" id="KW-0418">Kinase</keyword>
<organism evidence="4 5">
    <name type="scientific">[Eubacterium] siraeum</name>
    <dbReference type="NCBI Taxonomy" id="39492"/>
    <lineage>
        <taxon>Bacteria</taxon>
        <taxon>Bacillati</taxon>
        <taxon>Bacillota</taxon>
        <taxon>Clostridia</taxon>
        <taxon>Eubacteriales</taxon>
        <taxon>Oscillospiraceae</taxon>
        <taxon>Oscillospiraceae incertae sedis</taxon>
    </lineage>
</organism>
<keyword evidence="1 2" id="KW-0238">DNA-binding</keyword>